<dbReference type="SUPFAM" id="SSF49373">
    <property type="entry name" value="Invasin/intimin cell-adhesion fragments"/>
    <property type="match status" value="1"/>
</dbReference>
<evidence type="ECO:0000256" key="2">
    <source>
        <dbReference type="SAM" id="MobiDB-lite"/>
    </source>
</evidence>
<gene>
    <name evidence="6" type="ORF">ACFQ2I_16470</name>
</gene>
<dbReference type="Gene3D" id="2.60.40.10">
    <property type="entry name" value="Immunoglobulins"/>
    <property type="match status" value="1"/>
</dbReference>
<organism evidence="6 7">
    <name type="scientific">Paenibacillus chungangensis</name>
    <dbReference type="NCBI Taxonomy" id="696535"/>
    <lineage>
        <taxon>Bacteria</taxon>
        <taxon>Bacillati</taxon>
        <taxon>Bacillota</taxon>
        <taxon>Bacilli</taxon>
        <taxon>Bacillales</taxon>
        <taxon>Paenibacillaceae</taxon>
        <taxon>Paenibacillus</taxon>
    </lineage>
</organism>
<dbReference type="Pfam" id="PF17963">
    <property type="entry name" value="Big_9"/>
    <property type="match status" value="1"/>
</dbReference>
<dbReference type="Gene3D" id="2.60.40.3440">
    <property type="match status" value="1"/>
</dbReference>
<dbReference type="SUPFAM" id="SSF49464">
    <property type="entry name" value="Carboxypeptidase regulatory domain-like"/>
    <property type="match status" value="1"/>
</dbReference>
<dbReference type="PANTHER" id="PTHR43308:SF5">
    <property type="entry name" value="S-LAYER PROTEIN _ PEPTIDOGLYCAN ENDO-BETA-N-ACETYLGLUCOSAMINIDASE"/>
    <property type="match status" value="1"/>
</dbReference>
<dbReference type="Proteomes" id="UP001596989">
    <property type="component" value="Unassembled WGS sequence"/>
</dbReference>
<evidence type="ECO:0000259" key="4">
    <source>
        <dbReference type="PROSITE" id="PS51127"/>
    </source>
</evidence>
<dbReference type="PROSITE" id="PS51127">
    <property type="entry name" value="BIG1"/>
    <property type="match status" value="1"/>
</dbReference>
<evidence type="ECO:0000256" key="3">
    <source>
        <dbReference type="SAM" id="SignalP"/>
    </source>
</evidence>
<evidence type="ECO:0000259" key="5">
    <source>
        <dbReference type="PROSITE" id="PS51272"/>
    </source>
</evidence>
<dbReference type="SMART" id="SM00634">
    <property type="entry name" value="BID_1"/>
    <property type="match status" value="1"/>
</dbReference>
<dbReference type="EMBL" id="JBHTJZ010000027">
    <property type="protein sequence ID" value="MFD0960984.1"/>
    <property type="molecule type" value="Genomic_DNA"/>
</dbReference>
<accession>A0ABW3HU21</accession>
<dbReference type="InterPro" id="IPR013783">
    <property type="entry name" value="Ig-like_fold"/>
</dbReference>
<feature type="domain" description="SLH" evidence="5">
    <location>
        <begin position="1785"/>
        <end position="1843"/>
    </location>
</feature>
<protein>
    <submittedName>
        <fullName evidence="6">S-layer homology domain-containing protein</fullName>
    </submittedName>
</protein>
<feature type="chain" id="PRO_5047147682" evidence="3">
    <location>
        <begin position="35"/>
        <end position="1886"/>
    </location>
</feature>
<evidence type="ECO:0000313" key="7">
    <source>
        <dbReference type="Proteomes" id="UP001596989"/>
    </source>
</evidence>
<dbReference type="InterPro" id="IPR001119">
    <property type="entry name" value="SLH_dom"/>
</dbReference>
<name>A0ABW3HU21_9BACL</name>
<comment type="similarity">
    <text evidence="1">Belongs to the intimin/invasin family.</text>
</comment>
<sequence>MRKRIFHNPAVSAVLAVFIALGAILPTMPAPAKAATHTGATYFEDTDNWKGPGFAPGVGDGDIDYGDPRIKNGHSLYPIELSIMNVTQLPTESAYVLVRAYDVDEYKNGGGGEWDRVYFSGNPADLTLANQTPGTDWGSNGTAEWRKEFPQSKYVGALSGSNNIWNTSVLKVDNTSLVLGNNYVGVSIHHHPSAPNFNSGWVTEIDWIQLVVDGGAQDEAKITDATIKIEGGAAKIDTKFLPIVPGDYSMEINLIGKDAQDNEINLGTAKNLFPEKPAGTEVPWNDISLGTGLDPTKEYKVNIILFEDSGLNANHTDKTDPQKAQHMYSISTFDPVVQDINKLDLLNTPSIPFEATDFSSKYFKINGQANGANLNKVKIVTLPPAAQGKLQLNGTDDVALGQEIDASNLGSLTFLPEPNFHGIASFKWNGYDGTKYALMDADVNITVNARPVANPVVKEALQGNTVNLPAADFTSKFVDPDPSDTLKQIKFELPPSAQGQLLLGTTPVVDNQLYPISVLTNLTFVPDPAFEGDKVEFDWYADDGKHTSTSAGTVTINYDIKPVVKHIAKVGTQYEPTAMTENDFRNQFYKPGGSTLNSAALENVRIDVLPTSGKLQLDGVDVTAGQVIPASDLAKLKYVPDPTTGLVGSTTFKWNANDDRNYAAASADFTISANPAPSVDPIVKEVDKGDSPITFQSTDFSGKYTDPTPGTPLLEVKLTDVPAGGKLKLGNTPVTEGQVIPAAQLGNLQYEPATGETGTVTFKWNGSDGSQYAKTPAAVTIQINAPPVAGLIEKAGLTNEIISFTAADFSTSPGFTDPDAGDTLVNARITLPNDFDSKGKLYYAGVTDAVYVNQGTITMLTPAQLDTLKFAPSASLPNGSTVSFPWVASDGKLNSEQPGSVQISYNGIPVVSPLIVEMEEGEPSPIITLQGTDDSVTGIVYSILQDPTKGTLTLVPGTNNQYTYTPNAGVTGADSFKYIATEDAAGGQSSAPATVEIRVHKTLEGWVGYSEPGNPVTFKALPDEALDLHAISTIWADRVVANVQGTNIDLTLANPTTYAADGFKRWTNTTTKLPVSTTPGSYAVSFSAFPVANQPALAQEPTDKLADNAFVVLKTNLELTANPEKILGDGKTTTQLFAKVTTEHGDPIAGVEVEFTLPAGLYPGTIVGSNRAITDADGIAIVTYKSDKISGTAELFNVIQAKVHDVSKGLSAEDNITITFQPAKIEGKLTQGFGSESKPITDARVTITLDLNGDGMIDPNVDFVQDVPVEADGSYSVAVPYGSETYDLNVTRTVEVGGVPTEITYVQKAKSDQITGNGDTFPSEKTASGLILFKQPDGTTSMLSDDIRDNTVVYLKDAAGNYISEGGKKKAFPLGEKGKSGIPSVFNADGLVAGEEYELEISYILETGVEIVMGRGTVSVSGNGEMNINQELVDPYGTVTDAVTNKVIEGAEVKLYYADTQRNRNKGRTPDTGVTLPVLTGFAPNDNASPTQLTDAHGFYAYMVYPETDYYLVVTKNGYHSYRSQTIPVEWDIVKHDLKLNPYTPIYIPPAKPDLALTVSVDRNLVEEGSQSTITVDYKNQGNTNLPKGQVSITIPEGVKIVDADGGTVTGNIITWNVSNVETKKGDSFKVIVEWPQLDKAENAFDIAGVFSNGGGDSAAAANAKSSAKIQVFSKRFDDLKHQRYILGFPDGEFKPNKSLTRAELAAIVARLTENVKQTTVSPYSDVAEDHWAANYIKIATKHKYFGGYGDGTFRPEAAVSRGELATVMARYLKLDASAAADPHFADAAGHWASDTVEALYSGHFLSGYQDGTFRPDAAIIRVEAVTMINRMLFRGPLKGLEPLFPDMPTTHWGFGEVQEATISHEAERNADGSETWTKSLEDGVQ</sequence>
<evidence type="ECO:0000313" key="6">
    <source>
        <dbReference type="EMBL" id="MFD0960984.1"/>
    </source>
</evidence>
<dbReference type="Pfam" id="PF02369">
    <property type="entry name" value="Big_1"/>
    <property type="match status" value="1"/>
</dbReference>
<dbReference type="PROSITE" id="PS51272">
    <property type="entry name" value="SLH"/>
    <property type="match status" value="2"/>
</dbReference>
<feature type="signal peptide" evidence="3">
    <location>
        <begin position="1"/>
        <end position="34"/>
    </location>
</feature>
<dbReference type="InterPro" id="IPR001434">
    <property type="entry name" value="OmcB-like_DUF11"/>
</dbReference>
<dbReference type="InterPro" id="IPR003344">
    <property type="entry name" value="Big_1_dom"/>
</dbReference>
<dbReference type="InterPro" id="IPR008964">
    <property type="entry name" value="Invasin/intimin_cell_adhesion"/>
</dbReference>
<keyword evidence="7" id="KW-1185">Reference proteome</keyword>
<dbReference type="RefSeq" id="WP_377566096.1">
    <property type="nucleotide sequence ID" value="NZ_JBHTJZ010000027.1"/>
</dbReference>
<evidence type="ECO:0000256" key="1">
    <source>
        <dbReference type="ARBA" id="ARBA00010116"/>
    </source>
</evidence>
<dbReference type="InterPro" id="IPR051465">
    <property type="entry name" value="Cell_Envelope_Struct_Comp"/>
</dbReference>
<dbReference type="Gene3D" id="2.60.40.1120">
    <property type="entry name" value="Carboxypeptidase-like, regulatory domain"/>
    <property type="match status" value="1"/>
</dbReference>
<dbReference type="InterPro" id="IPR008969">
    <property type="entry name" value="CarboxyPept-like_regulatory"/>
</dbReference>
<feature type="domain" description="SLH" evidence="5">
    <location>
        <begin position="1720"/>
        <end position="1783"/>
    </location>
</feature>
<keyword evidence="3" id="KW-0732">Signal</keyword>
<dbReference type="Pfam" id="PF00395">
    <property type="entry name" value="SLH"/>
    <property type="match status" value="3"/>
</dbReference>
<comment type="caution">
    <text evidence="6">The sequence shown here is derived from an EMBL/GenBank/DDBJ whole genome shotgun (WGS) entry which is preliminary data.</text>
</comment>
<feature type="region of interest" description="Disordered" evidence="2">
    <location>
        <begin position="1867"/>
        <end position="1886"/>
    </location>
</feature>
<reference evidence="7" key="1">
    <citation type="journal article" date="2019" name="Int. J. Syst. Evol. Microbiol.">
        <title>The Global Catalogue of Microorganisms (GCM) 10K type strain sequencing project: providing services to taxonomists for standard genome sequencing and annotation.</title>
        <authorList>
            <consortium name="The Broad Institute Genomics Platform"/>
            <consortium name="The Broad Institute Genome Sequencing Center for Infectious Disease"/>
            <person name="Wu L."/>
            <person name="Ma J."/>
        </authorList>
    </citation>
    <scope>NUCLEOTIDE SEQUENCE [LARGE SCALE GENOMIC DNA]</scope>
    <source>
        <strain evidence="7">CCUG 59129</strain>
    </source>
</reference>
<dbReference type="PANTHER" id="PTHR43308">
    <property type="entry name" value="OUTER MEMBRANE PROTEIN ALPHA-RELATED"/>
    <property type="match status" value="1"/>
</dbReference>
<proteinExistence type="inferred from homology"/>
<dbReference type="Pfam" id="PF01345">
    <property type="entry name" value="DUF11"/>
    <property type="match status" value="1"/>
</dbReference>
<feature type="domain" description="Big-1" evidence="4">
    <location>
        <begin position="1116"/>
        <end position="1221"/>
    </location>
</feature>